<gene>
    <name evidence="1" type="ORF">SAMN04515674_101400</name>
</gene>
<protein>
    <recommendedName>
        <fullName evidence="3">Cupin domain-containing protein</fullName>
    </recommendedName>
</protein>
<organism evidence="1 2">
    <name type="scientific">Pseudarcicella hirudinis</name>
    <dbReference type="NCBI Taxonomy" id="1079859"/>
    <lineage>
        <taxon>Bacteria</taxon>
        <taxon>Pseudomonadati</taxon>
        <taxon>Bacteroidota</taxon>
        <taxon>Cytophagia</taxon>
        <taxon>Cytophagales</taxon>
        <taxon>Flectobacillaceae</taxon>
        <taxon>Pseudarcicella</taxon>
    </lineage>
</organism>
<reference evidence="1 2" key="1">
    <citation type="submission" date="2016-10" db="EMBL/GenBank/DDBJ databases">
        <authorList>
            <person name="de Groot N.N."/>
        </authorList>
    </citation>
    <scope>NUCLEOTIDE SEQUENCE [LARGE SCALE GENOMIC DNA]</scope>
    <source>
        <strain evidence="2">E92,LMG 26720,CCM 7988</strain>
    </source>
</reference>
<dbReference type="Gene3D" id="2.60.120.10">
    <property type="entry name" value="Jelly Rolls"/>
    <property type="match status" value="1"/>
</dbReference>
<dbReference type="AlphaFoldDB" id="A0A1I5MQV2"/>
<evidence type="ECO:0000313" key="1">
    <source>
        <dbReference type="EMBL" id="SFP11687.1"/>
    </source>
</evidence>
<dbReference type="OrthoDB" id="4205621at2"/>
<accession>A0A1I5MQV2</accession>
<proteinExistence type="predicted"/>
<name>A0A1I5MQV2_9BACT</name>
<sequence>METFKVTRLYEDENGDSFFEDLFYPLKDNGPIGFISENFAVKDLFFRKVVPEYDYPFHTAPQKQFIILLDGEIEIETSLKEKRRFSGADVLLVEDITGKGHATRNLKPVTRQSIFVTIA</sequence>
<dbReference type="STRING" id="1079859.SAMN04515674_101400"/>
<dbReference type="EMBL" id="FOXH01000001">
    <property type="protein sequence ID" value="SFP11687.1"/>
    <property type="molecule type" value="Genomic_DNA"/>
</dbReference>
<evidence type="ECO:0008006" key="3">
    <source>
        <dbReference type="Google" id="ProtNLM"/>
    </source>
</evidence>
<dbReference type="Proteomes" id="UP000199306">
    <property type="component" value="Unassembled WGS sequence"/>
</dbReference>
<dbReference type="InterPro" id="IPR014710">
    <property type="entry name" value="RmlC-like_jellyroll"/>
</dbReference>
<evidence type="ECO:0000313" key="2">
    <source>
        <dbReference type="Proteomes" id="UP000199306"/>
    </source>
</evidence>
<keyword evidence="2" id="KW-1185">Reference proteome</keyword>
<dbReference type="RefSeq" id="WP_092011261.1">
    <property type="nucleotide sequence ID" value="NZ_FOXH01000001.1"/>
</dbReference>